<reference evidence="2" key="1">
    <citation type="submission" date="2020-03" db="EMBL/GenBank/DDBJ databases">
        <authorList>
            <person name="Weist P."/>
        </authorList>
    </citation>
    <scope>NUCLEOTIDE SEQUENCE</scope>
</reference>
<name>A0A9N7TX68_PLEPL</name>
<evidence type="ECO:0000313" key="2">
    <source>
        <dbReference type="EMBL" id="CAB1420086.1"/>
    </source>
</evidence>
<comment type="caution">
    <text evidence="2">The sequence shown here is derived from an EMBL/GenBank/DDBJ whole genome shotgun (WGS) entry which is preliminary data.</text>
</comment>
<sequence>MWTALELEWPEQDRQLPAWVLVQRAGGLPLSCPPPQLAKGFVRRQMIPQMPRPSRPFQLHSPASPRVRGHHRASELVSVATAVMAPVLVTLSKQIKGHTIRRGRNTGAHSAALDQERTTPTCKL</sequence>
<keyword evidence="3" id="KW-1185">Reference proteome</keyword>
<proteinExistence type="predicted"/>
<dbReference type="EMBL" id="CADEAL010000433">
    <property type="protein sequence ID" value="CAB1420086.1"/>
    <property type="molecule type" value="Genomic_DNA"/>
</dbReference>
<protein>
    <submittedName>
        <fullName evidence="2">Uncharacterized protein</fullName>
    </submittedName>
</protein>
<gene>
    <name evidence="2" type="ORF">PLEPLA_LOCUS7961</name>
</gene>
<dbReference type="AlphaFoldDB" id="A0A9N7TX68"/>
<dbReference type="Proteomes" id="UP001153269">
    <property type="component" value="Unassembled WGS sequence"/>
</dbReference>
<organism evidence="2 3">
    <name type="scientific">Pleuronectes platessa</name>
    <name type="common">European plaice</name>
    <dbReference type="NCBI Taxonomy" id="8262"/>
    <lineage>
        <taxon>Eukaryota</taxon>
        <taxon>Metazoa</taxon>
        <taxon>Chordata</taxon>
        <taxon>Craniata</taxon>
        <taxon>Vertebrata</taxon>
        <taxon>Euteleostomi</taxon>
        <taxon>Actinopterygii</taxon>
        <taxon>Neopterygii</taxon>
        <taxon>Teleostei</taxon>
        <taxon>Neoteleostei</taxon>
        <taxon>Acanthomorphata</taxon>
        <taxon>Carangaria</taxon>
        <taxon>Pleuronectiformes</taxon>
        <taxon>Pleuronectoidei</taxon>
        <taxon>Pleuronectidae</taxon>
        <taxon>Pleuronectes</taxon>
    </lineage>
</organism>
<accession>A0A9N7TX68</accession>
<evidence type="ECO:0000256" key="1">
    <source>
        <dbReference type="SAM" id="MobiDB-lite"/>
    </source>
</evidence>
<evidence type="ECO:0000313" key="3">
    <source>
        <dbReference type="Proteomes" id="UP001153269"/>
    </source>
</evidence>
<feature type="region of interest" description="Disordered" evidence="1">
    <location>
        <begin position="100"/>
        <end position="124"/>
    </location>
</feature>